<protein>
    <submittedName>
        <fullName evidence="1">Uncharacterized protein</fullName>
    </submittedName>
</protein>
<evidence type="ECO:0000313" key="2">
    <source>
        <dbReference type="Proteomes" id="UP000673691"/>
    </source>
</evidence>
<gene>
    <name evidence="1" type="ORF">BJ554DRAFT_2432</name>
</gene>
<accession>A0A8H8A0P5</accession>
<proteinExistence type="predicted"/>
<evidence type="ECO:0000313" key="1">
    <source>
        <dbReference type="EMBL" id="KAG5463004.1"/>
    </source>
</evidence>
<keyword evidence="2" id="KW-1185">Reference proteome</keyword>
<name>A0A8H8A0P5_9FUNG</name>
<dbReference type="Proteomes" id="UP000673691">
    <property type="component" value="Unassembled WGS sequence"/>
</dbReference>
<sequence>MLSSKLARMVMSSSIRNWGGSTSFPIMTILLCRSCQLTSRKWTEFRFSACGICP</sequence>
<dbReference type="AlphaFoldDB" id="A0A8H8A0P5"/>
<organism evidence="1 2">
    <name type="scientific">Olpidium bornovanus</name>
    <dbReference type="NCBI Taxonomy" id="278681"/>
    <lineage>
        <taxon>Eukaryota</taxon>
        <taxon>Fungi</taxon>
        <taxon>Fungi incertae sedis</taxon>
        <taxon>Olpidiomycota</taxon>
        <taxon>Olpidiomycotina</taxon>
        <taxon>Olpidiomycetes</taxon>
        <taxon>Olpidiales</taxon>
        <taxon>Olpidiaceae</taxon>
        <taxon>Olpidium</taxon>
    </lineage>
</organism>
<reference evidence="1 2" key="1">
    <citation type="journal article" name="Sci. Rep.">
        <title>Genome-scale phylogenetic analyses confirm Olpidium as the closest living zoosporic fungus to the non-flagellated, terrestrial fungi.</title>
        <authorList>
            <person name="Chang Y."/>
            <person name="Rochon D."/>
            <person name="Sekimoto S."/>
            <person name="Wang Y."/>
            <person name="Chovatia M."/>
            <person name="Sandor L."/>
            <person name="Salamov A."/>
            <person name="Grigoriev I.V."/>
            <person name="Stajich J.E."/>
            <person name="Spatafora J.W."/>
        </authorList>
    </citation>
    <scope>NUCLEOTIDE SEQUENCE [LARGE SCALE GENOMIC DNA]</scope>
    <source>
        <strain evidence="1">S191</strain>
    </source>
</reference>
<feature type="non-terminal residue" evidence="1">
    <location>
        <position position="54"/>
    </location>
</feature>
<comment type="caution">
    <text evidence="1">The sequence shown here is derived from an EMBL/GenBank/DDBJ whole genome shotgun (WGS) entry which is preliminary data.</text>
</comment>
<dbReference type="EMBL" id="JAEFCI010001296">
    <property type="protein sequence ID" value="KAG5463004.1"/>
    <property type="molecule type" value="Genomic_DNA"/>
</dbReference>